<keyword evidence="1" id="KW-0808">Transferase</keyword>
<sequence>MLRSTHHSGGTTKEHGIHHDDLEQGNASRPVRDEDAIDVVALDAWLRTHAPEEDLPPGLPEVRQFPGGASNLTYALRYGSGGSGGSGGDVRELVLRRPPHGARGGSAHDMGREFDIQRSLRPAFDLVPRMVAHAGDSSPLDADLYVMERVPGTILRGELDPDLAAAVRPADLDGLCARFVDVLGRLHDVDVVAHDLERFGRGGSSVARQVAGWTRRLEAARTPDLPDFSATTAWLEAEQPADVGSCLVHNDFRFDNLVLAGGPGTDAPWEVVGVLDWELATVGDPLAELGSALAYWVQADDEPVFRSARRQPTHLEGMWTRQQVVEAYAAARGLAVDAEAWRFYEVFGLFRLAVIAQQIWARYVAGATTNPAFAGLGGMVRLLARRCRTVIDDGPIGWVA</sequence>
<protein>
    <submittedName>
        <fullName evidence="1">Aminoglycoside phosphotransferase (APT) family kinase protein</fullName>
    </submittedName>
</protein>
<evidence type="ECO:0000313" key="2">
    <source>
        <dbReference type="Proteomes" id="UP001261666"/>
    </source>
</evidence>
<keyword evidence="2" id="KW-1185">Reference proteome</keyword>
<name>A0ACC6INL1_9ACTN</name>
<organism evidence="1 2">
    <name type="scientific">Nocardioides zeae</name>
    <dbReference type="NCBI Taxonomy" id="1457234"/>
    <lineage>
        <taxon>Bacteria</taxon>
        <taxon>Bacillati</taxon>
        <taxon>Actinomycetota</taxon>
        <taxon>Actinomycetes</taxon>
        <taxon>Propionibacteriales</taxon>
        <taxon>Nocardioidaceae</taxon>
        <taxon>Nocardioides</taxon>
    </lineage>
</organism>
<reference evidence="1" key="1">
    <citation type="submission" date="2023-08" db="EMBL/GenBank/DDBJ databases">
        <title>Functional and genomic diversity of the sorghum phyllosphere microbiome.</title>
        <authorList>
            <person name="Shade A."/>
        </authorList>
    </citation>
    <scope>NUCLEOTIDE SEQUENCE</scope>
    <source>
        <strain evidence="1">SORGH_AS_0885</strain>
    </source>
</reference>
<gene>
    <name evidence="1" type="ORF">QE364_004030</name>
</gene>
<proteinExistence type="predicted"/>
<keyword evidence="1" id="KW-0418">Kinase</keyword>
<evidence type="ECO:0000313" key="1">
    <source>
        <dbReference type="EMBL" id="MDR6212294.1"/>
    </source>
</evidence>
<comment type="caution">
    <text evidence="1">The sequence shown here is derived from an EMBL/GenBank/DDBJ whole genome shotgun (WGS) entry which is preliminary data.</text>
</comment>
<accession>A0ACC6INL1</accession>
<dbReference type="Proteomes" id="UP001261666">
    <property type="component" value="Unassembled WGS sequence"/>
</dbReference>
<dbReference type="EMBL" id="JAVIZJ010000023">
    <property type="protein sequence ID" value="MDR6212294.1"/>
    <property type="molecule type" value="Genomic_DNA"/>
</dbReference>